<sequence length="311" mass="34863">MTQPGGFIPPSASYLPSPAPSNYSSTASRSSNVLPNQRSMPLISGSKRESALRNYLDDALLQISRKFTKKFPTEEEKSDVARAKSEISTTGSEGLILGYSNVEPLIEDLEKLIGLVWVSGTASLQIPYLLQIAGSLLDYLPPFPPHPLPTFRLFNKLDLAFYTLLSDYRMSITEKVRLSSIVKVSRAMVVRLMEGHDFLDEAEENDEIQEEQGEDDDEGGGDSDFDLDLDKENPDFDENMEIDEETEGDASRLQRNYGRQTKKEVDRTERALEEEREEEEWEIEVARVYSRVLESLGGEIGGDPIGIVTLD</sequence>
<dbReference type="GO" id="GO:0005675">
    <property type="term" value="C:transcription factor TFIIH holo complex"/>
    <property type="evidence" value="ECO:0007669"/>
    <property type="project" value="TreeGrafter"/>
</dbReference>
<evidence type="ECO:0000313" key="2">
    <source>
        <dbReference type="EMBL" id="KAK6520320.1"/>
    </source>
</evidence>
<accession>A0AAN8S4C9</accession>
<evidence type="ECO:0000256" key="1">
    <source>
        <dbReference type="SAM" id="MobiDB-lite"/>
    </source>
</evidence>
<evidence type="ECO:0008006" key="4">
    <source>
        <dbReference type="Google" id="ProtNLM"/>
    </source>
</evidence>
<comment type="caution">
    <text evidence="2">The sequence shown here is derived from an EMBL/GenBank/DDBJ whole genome shotgun (WGS) entry which is preliminary data.</text>
</comment>
<feature type="region of interest" description="Disordered" evidence="1">
    <location>
        <begin position="1"/>
        <end position="46"/>
    </location>
</feature>
<feature type="compositionally biased region" description="Acidic residues" evidence="1">
    <location>
        <begin position="200"/>
        <end position="227"/>
    </location>
</feature>
<dbReference type="Pfam" id="PF17110">
    <property type="entry name" value="TFB6"/>
    <property type="match status" value="1"/>
</dbReference>
<feature type="compositionally biased region" description="Basic and acidic residues" evidence="1">
    <location>
        <begin position="261"/>
        <end position="273"/>
    </location>
</feature>
<feature type="compositionally biased region" description="Acidic residues" evidence="1">
    <location>
        <begin position="235"/>
        <end position="248"/>
    </location>
</feature>
<dbReference type="PANTHER" id="PTHR37781">
    <property type="entry name" value="TFIIH COMPLEX SUBUNIT"/>
    <property type="match status" value="1"/>
</dbReference>
<dbReference type="InterPro" id="IPR031349">
    <property type="entry name" value="Tfb6"/>
</dbReference>
<reference evidence="2 3" key="1">
    <citation type="submission" date="2019-10" db="EMBL/GenBank/DDBJ databases">
        <authorList>
            <person name="Palmer J.M."/>
        </authorList>
    </citation>
    <scope>NUCLEOTIDE SEQUENCE [LARGE SCALE GENOMIC DNA]</scope>
    <source>
        <strain evidence="2 3">TWF506</strain>
    </source>
</reference>
<feature type="region of interest" description="Disordered" evidence="1">
    <location>
        <begin position="200"/>
        <end position="277"/>
    </location>
</feature>
<dbReference type="AlphaFoldDB" id="A0AAN8S4C9"/>
<dbReference type="Proteomes" id="UP001307849">
    <property type="component" value="Unassembled WGS sequence"/>
</dbReference>
<gene>
    <name evidence="2" type="ORF">TWF506_000596</name>
</gene>
<keyword evidence="3" id="KW-1185">Reference proteome</keyword>
<organism evidence="2 3">
    <name type="scientific">Arthrobotrys conoides</name>
    <dbReference type="NCBI Taxonomy" id="74498"/>
    <lineage>
        <taxon>Eukaryota</taxon>
        <taxon>Fungi</taxon>
        <taxon>Dikarya</taxon>
        <taxon>Ascomycota</taxon>
        <taxon>Pezizomycotina</taxon>
        <taxon>Orbiliomycetes</taxon>
        <taxon>Orbiliales</taxon>
        <taxon>Orbiliaceae</taxon>
        <taxon>Arthrobotrys</taxon>
    </lineage>
</organism>
<evidence type="ECO:0000313" key="3">
    <source>
        <dbReference type="Proteomes" id="UP001307849"/>
    </source>
</evidence>
<feature type="compositionally biased region" description="Low complexity" evidence="1">
    <location>
        <begin position="9"/>
        <end position="31"/>
    </location>
</feature>
<dbReference type="EMBL" id="JAVHJM010000001">
    <property type="protein sequence ID" value="KAK6520320.1"/>
    <property type="molecule type" value="Genomic_DNA"/>
</dbReference>
<protein>
    <recommendedName>
        <fullName evidence="4">Meiotic recombination protein DMC1</fullName>
    </recommendedName>
</protein>
<dbReference type="PANTHER" id="PTHR37781:SF1">
    <property type="entry name" value="ADR380WP"/>
    <property type="match status" value="1"/>
</dbReference>
<name>A0AAN8S4C9_9PEZI</name>
<proteinExistence type="predicted"/>